<evidence type="ECO:0000256" key="9">
    <source>
        <dbReference type="SAM" id="MobiDB-lite"/>
    </source>
</evidence>
<dbReference type="EMBL" id="SRLO01000003">
    <property type="protein sequence ID" value="TNN88822.1"/>
    <property type="molecule type" value="Genomic_DNA"/>
</dbReference>
<evidence type="ECO:0000256" key="1">
    <source>
        <dbReference type="ARBA" id="ARBA00004496"/>
    </source>
</evidence>
<gene>
    <name evidence="11" type="primary">NANOS2</name>
    <name evidence="11" type="ORF">EYF80_000699</name>
</gene>
<evidence type="ECO:0000256" key="8">
    <source>
        <dbReference type="PROSITE-ProRule" id="PRU00855"/>
    </source>
</evidence>
<feature type="compositionally biased region" description="Low complexity" evidence="9">
    <location>
        <begin position="51"/>
        <end position="69"/>
    </location>
</feature>
<dbReference type="GO" id="GO:0005737">
    <property type="term" value="C:cytoplasm"/>
    <property type="evidence" value="ECO:0007669"/>
    <property type="project" value="UniProtKB-SubCell"/>
</dbReference>
<dbReference type="PROSITE" id="PS51522">
    <property type="entry name" value="ZF_NANOS"/>
    <property type="match status" value="1"/>
</dbReference>
<keyword evidence="4 8" id="KW-0863">Zinc-finger</keyword>
<feature type="region of interest" description="Disordered" evidence="9">
    <location>
        <begin position="45"/>
        <end position="69"/>
    </location>
</feature>
<keyword evidence="2" id="KW-0963">Cytoplasm</keyword>
<dbReference type="InterPro" id="IPR024161">
    <property type="entry name" value="Znf_nanos-typ"/>
</dbReference>
<comment type="subcellular location">
    <subcellularLocation>
        <location evidence="1">Cytoplasm</location>
    </subcellularLocation>
</comment>
<protein>
    <submittedName>
        <fullName evidence="11">Nanos 2</fullName>
    </submittedName>
</protein>
<dbReference type="InterPro" id="IPR008705">
    <property type="entry name" value="Nanos/Xcar2"/>
</dbReference>
<accession>A0A4Z2JHT0</accession>
<keyword evidence="3" id="KW-0479">Metal-binding</keyword>
<dbReference type="GO" id="GO:0008270">
    <property type="term" value="F:zinc ion binding"/>
    <property type="evidence" value="ECO:0007669"/>
    <property type="project" value="UniProtKB-KW"/>
</dbReference>
<keyword evidence="5" id="KW-0862">Zinc</keyword>
<evidence type="ECO:0000256" key="3">
    <source>
        <dbReference type="ARBA" id="ARBA00022723"/>
    </source>
</evidence>
<keyword evidence="12" id="KW-1185">Reference proteome</keyword>
<keyword evidence="7 8" id="KW-0694">RNA-binding</keyword>
<sequence>MWHDYMNLATLLERLCDTREGARGDTEDPKIEAAAAAPWRHIQPTRRKSCHNSTETSSVSSLSGLSDTSCNGTSSGYCRFCKQNGESAKVYRSHRLKADDGRVICPILWNYTCPICEATGDIAHTRRYCPQERRGEAPEARLQFQLVDGH</sequence>
<keyword evidence="6 8" id="KW-0810">Translation regulation</keyword>
<evidence type="ECO:0000313" key="11">
    <source>
        <dbReference type="EMBL" id="TNN88822.1"/>
    </source>
</evidence>
<dbReference type="OrthoDB" id="5864971at2759"/>
<dbReference type="Proteomes" id="UP000314294">
    <property type="component" value="Unassembled WGS sequence"/>
</dbReference>
<dbReference type="Gene3D" id="4.10.60.30">
    <property type="entry name" value="Nanos, RNA-binding domain"/>
    <property type="match status" value="1"/>
</dbReference>
<comment type="similarity">
    <text evidence="8">Belongs to the nanos family.</text>
</comment>
<evidence type="ECO:0000259" key="10">
    <source>
        <dbReference type="PROSITE" id="PS51522"/>
    </source>
</evidence>
<evidence type="ECO:0000256" key="5">
    <source>
        <dbReference type="ARBA" id="ARBA00022833"/>
    </source>
</evidence>
<dbReference type="AlphaFoldDB" id="A0A4Z2JHT0"/>
<comment type="caution">
    <text evidence="11">The sequence shown here is derived from an EMBL/GenBank/DDBJ whole genome shotgun (WGS) entry which is preliminary data.</text>
</comment>
<evidence type="ECO:0000256" key="2">
    <source>
        <dbReference type="ARBA" id="ARBA00022490"/>
    </source>
</evidence>
<name>A0A4Z2JHT0_9TELE</name>
<proteinExistence type="inferred from homology"/>
<reference evidence="11 12" key="1">
    <citation type="submission" date="2019-03" db="EMBL/GenBank/DDBJ databases">
        <title>First draft genome of Liparis tanakae, snailfish: a comprehensive survey of snailfish specific genes.</title>
        <authorList>
            <person name="Kim W."/>
            <person name="Song I."/>
            <person name="Jeong J.-H."/>
            <person name="Kim D."/>
            <person name="Kim S."/>
            <person name="Ryu S."/>
            <person name="Song J.Y."/>
            <person name="Lee S.K."/>
        </authorList>
    </citation>
    <scope>NUCLEOTIDE SEQUENCE [LARGE SCALE GENOMIC DNA]</scope>
    <source>
        <tissue evidence="11">Muscle</tissue>
    </source>
</reference>
<dbReference type="GO" id="GO:0006417">
    <property type="term" value="P:regulation of translation"/>
    <property type="evidence" value="ECO:0007669"/>
    <property type="project" value="UniProtKB-UniRule"/>
</dbReference>
<dbReference type="PANTHER" id="PTHR12887">
    <property type="entry name" value="NANOS PROTEIN"/>
    <property type="match status" value="1"/>
</dbReference>
<evidence type="ECO:0000313" key="12">
    <source>
        <dbReference type="Proteomes" id="UP000314294"/>
    </source>
</evidence>
<dbReference type="Pfam" id="PF05741">
    <property type="entry name" value="zf-nanos"/>
    <property type="match status" value="1"/>
</dbReference>
<feature type="domain" description="Nanos-type" evidence="10">
    <location>
        <begin position="77"/>
        <end position="131"/>
    </location>
</feature>
<evidence type="ECO:0000256" key="6">
    <source>
        <dbReference type="ARBA" id="ARBA00022845"/>
    </source>
</evidence>
<organism evidence="11 12">
    <name type="scientific">Liparis tanakae</name>
    <name type="common">Tanaka's snailfish</name>
    <dbReference type="NCBI Taxonomy" id="230148"/>
    <lineage>
        <taxon>Eukaryota</taxon>
        <taxon>Metazoa</taxon>
        <taxon>Chordata</taxon>
        <taxon>Craniata</taxon>
        <taxon>Vertebrata</taxon>
        <taxon>Euteleostomi</taxon>
        <taxon>Actinopterygii</taxon>
        <taxon>Neopterygii</taxon>
        <taxon>Teleostei</taxon>
        <taxon>Neoteleostei</taxon>
        <taxon>Acanthomorphata</taxon>
        <taxon>Eupercaria</taxon>
        <taxon>Perciformes</taxon>
        <taxon>Cottioidei</taxon>
        <taxon>Cottales</taxon>
        <taxon>Liparidae</taxon>
        <taxon>Liparis</taxon>
    </lineage>
</organism>
<dbReference type="InterPro" id="IPR038129">
    <property type="entry name" value="Nanos_sf"/>
</dbReference>
<dbReference type="GO" id="GO:0003723">
    <property type="term" value="F:RNA binding"/>
    <property type="evidence" value="ECO:0007669"/>
    <property type="project" value="UniProtKB-UniRule"/>
</dbReference>
<evidence type="ECO:0000256" key="7">
    <source>
        <dbReference type="ARBA" id="ARBA00022884"/>
    </source>
</evidence>
<evidence type="ECO:0000256" key="4">
    <source>
        <dbReference type="ARBA" id="ARBA00022771"/>
    </source>
</evidence>